<gene>
    <name evidence="1" type="ORF">FRY97_18090</name>
</gene>
<proteinExistence type="predicted"/>
<comment type="caution">
    <text evidence="1">The sequence shown here is derived from an EMBL/GenBank/DDBJ whole genome shotgun (WGS) entry which is preliminary data.</text>
</comment>
<reference evidence="1 2" key="1">
    <citation type="submission" date="2019-08" db="EMBL/GenBank/DDBJ databases">
        <title>Genome of Phaeodactylibacter luteus.</title>
        <authorList>
            <person name="Bowman J.P."/>
        </authorList>
    </citation>
    <scope>NUCLEOTIDE SEQUENCE [LARGE SCALE GENOMIC DNA]</scope>
    <source>
        <strain evidence="1 2">KCTC 42180</strain>
    </source>
</reference>
<dbReference type="RefSeq" id="WP_147168980.1">
    <property type="nucleotide sequence ID" value="NZ_VOOR01000050.1"/>
</dbReference>
<dbReference type="AlphaFoldDB" id="A0A5C6RHW9"/>
<dbReference type="Proteomes" id="UP000321580">
    <property type="component" value="Unassembled WGS sequence"/>
</dbReference>
<protein>
    <submittedName>
        <fullName evidence="1">Uncharacterized protein</fullName>
    </submittedName>
</protein>
<sequence>MTNKDIQDLERNCGHLEKMQASELFDLITELLFLPGLKEQSSMMTGNGYLITELIRELTAKAILAAHYEGMEYEAATAEQEKSLKNR</sequence>
<evidence type="ECO:0000313" key="2">
    <source>
        <dbReference type="Proteomes" id="UP000321580"/>
    </source>
</evidence>
<dbReference type="OrthoDB" id="9862915at2"/>
<evidence type="ECO:0000313" key="1">
    <source>
        <dbReference type="EMBL" id="TXB61634.1"/>
    </source>
</evidence>
<keyword evidence="2" id="KW-1185">Reference proteome</keyword>
<organism evidence="1 2">
    <name type="scientific">Phaeodactylibacter luteus</name>
    <dbReference type="NCBI Taxonomy" id="1564516"/>
    <lineage>
        <taxon>Bacteria</taxon>
        <taxon>Pseudomonadati</taxon>
        <taxon>Bacteroidota</taxon>
        <taxon>Saprospiria</taxon>
        <taxon>Saprospirales</taxon>
        <taxon>Haliscomenobacteraceae</taxon>
        <taxon>Phaeodactylibacter</taxon>
    </lineage>
</organism>
<accession>A0A5C6RHW9</accession>
<dbReference type="EMBL" id="VOOR01000050">
    <property type="protein sequence ID" value="TXB61634.1"/>
    <property type="molecule type" value="Genomic_DNA"/>
</dbReference>
<name>A0A5C6RHW9_9BACT</name>